<evidence type="ECO:0000256" key="5">
    <source>
        <dbReference type="ARBA" id="ARBA00022679"/>
    </source>
</evidence>
<dbReference type="STRING" id="1442371.A0A0D2K6D7"/>
<evidence type="ECO:0000256" key="3">
    <source>
        <dbReference type="ARBA" id="ARBA00007063"/>
    </source>
</evidence>
<evidence type="ECO:0000313" key="14">
    <source>
        <dbReference type="Proteomes" id="UP000053411"/>
    </source>
</evidence>
<feature type="transmembrane region" description="Helical" evidence="12">
    <location>
        <begin position="99"/>
        <end position="117"/>
    </location>
</feature>
<feature type="transmembrane region" description="Helical" evidence="12">
    <location>
        <begin position="375"/>
        <end position="399"/>
    </location>
</feature>
<evidence type="ECO:0000256" key="12">
    <source>
        <dbReference type="RuleBase" id="RU363075"/>
    </source>
</evidence>
<evidence type="ECO:0000256" key="1">
    <source>
        <dbReference type="ARBA" id="ARBA00004477"/>
    </source>
</evidence>
<feature type="transmembrane region" description="Helical" evidence="12">
    <location>
        <begin position="6"/>
        <end position="24"/>
    </location>
</feature>
<keyword evidence="14" id="KW-1185">Reference proteome</keyword>
<feature type="transmembrane region" description="Helical" evidence="12">
    <location>
        <begin position="348"/>
        <end position="369"/>
    </location>
</feature>
<feature type="transmembrane region" description="Helical" evidence="12">
    <location>
        <begin position="300"/>
        <end position="318"/>
    </location>
</feature>
<comment type="catalytic activity">
    <reaction evidence="11">
        <text>an alpha-D-Man-(1-&gt;2)-alpha-D-Man-(1-&gt;2)-alpha-D-Man-(1-&gt;3)-[alpha-D-Man-(1-&gt;2)-alpha-D-Man-(1-&gt;3)-alpha-D-Man-(1-&gt;6)]-beta-D-Man-(1-&gt;4)-beta-D-GlcNAc-(1-&gt;4)-alpha-D-GlcNAc-diphospho-di-trans,poly-cis-dolichol + a di-trans,poly-cis-dolichyl beta-D-mannosyl phosphate = an alpha-D-Man-(1-&gt;2)-alpha-D-Man-(1-&gt;2)-alpha-D-Man-(1-&gt;3)-[alpha-D-Man-(1-&gt;2)-alpha-D-Man-(1-&gt;3)-[alpha-D-Man-(1-&gt;6)]-alpha-D-Man-(1-&gt;6)]-beta-D-Man-(1-&gt;4)-beta-D-GlcNAc-(1-&gt;4)-alpha-D-GlcNAc-diphospho-di-trans,poly-cis-dolichol + a di-trans,poly-cis-dolichyl phosphate + H(+)</text>
        <dbReference type="Rhea" id="RHEA:29535"/>
        <dbReference type="Rhea" id="RHEA-COMP:19498"/>
        <dbReference type="Rhea" id="RHEA-COMP:19501"/>
        <dbReference type="Rhea" id="RHEA-COMP:19518"/>
        <dbReference type="Rhea" id="RHEA-COMP:19519"/>
        <dbReference type="ChEBI" id="CHEBI:15378"/>
        <dbReference type="ChEBI" id="CHEBI:57683"/>
        <dbReference type="ChEBI" id="CHEBI:58211"/>
        <dbReference type="ChEBI" id="CHEBI:132517"/>
        <dbReference type="ChEBI" id="CHEBI:132519"/>
        <dbReference type="EC" id="2.4.1.260"/>
    </reaction>
    <physiologicalReaction direction="left-to-right" evidence="11">
        <dbReference type="Rhea" id="RHEA:29536"/>
    </physiologicalReaction>
</comment>
<dbReference type="EMBL" id="KN848070">
    <property type="protein sequence ID" value="KIX98749.1"/>
    <property type="molecule type" value="Genomic_DNA"/>
</dbReference>
<dbReference type="RefSeq" id="XP_016632872.1">
    <property type="nucleotide sequence ID" value="XM_016775713.1"/>
</dbReference>
<protein>
    <recommendedName>
        <fullName evidence="12">Mannosyltransferase</fullName>
        <ecNumber evidence="12">2.4.1.-</ecNumber>
    </recommendedName>
</protein>
<sequence>MTRLELWHSCYLLFPLLVLYHLYISPYTKVEESFNIQAVHDILEYGVPTHDANHKFKTFYDHMTFPGAVPRTFVGAVVLAAVAKPIAWVGNLDGVQQQFLVRSILGLFNAAALIYYASGVRRAYGKVAAARYTFHQASQFHVWYYSSRTLPNMFAFGMSTFALSLLLPVTPSTTKSLITRSKMALYLLTLATVVFRSEIALLLGCQCLYMLVQAAGPDISVAKAVSLTRRVLIPSILTASLAGLLLTVSLDTFFWQTPKPLWPELAAFLSNVFPDKDSLGASAWGVSPWHWYFTSALPRLLMNPFAAAGLIPAGFLFYSTSASNWDLTVPSMGYVCLYSFLAHKETRFLFPVIPPLTAAFARVTAHFSVLGERSAIYYMVTSGIALTTVFAALVSHLVLLPLSAQTYPGAHALMSLHSISLNYPAQPSVNVHLTNLALQTGVTHFLSTPSFTNASGHGRPVFYLPGSPSGDIPPLVSTTRTKWIYDKSDNATAFLSPMFWAKFDYAVVEDPGRVIGLWDVVDKVPSLGRVQILNPEVGRGMLVLGPKDERREDDGLSRLVGALYGDKMKFLYGVVHDLLREGYGVQWLLGRQRGSWTRGWWVHWGLETRLYVLKRAQGGMIMP</sequence>
<proteinExistence type="inferred from homology"/>
<comment type="subcellular location">
    <subcellularLocation>
        <location evidence="1 12">Endoplasmic reticulum membrane</location>
        <topology evidence="1 12">Multi-pass membrane protein</topology>
    </subcellularLocation>
</comment>
<dbReference type="PANTHER" id="PTHR22760:SF1">
    <property type="entry name" value="DOL-P-MAN:MAN(7)GLCNAC(2)-PP-DOL ALPHA-1,6-MANNOSYLTRANSFERASE"/>
    <property type="match status" value="1"/>
</dbReference>
<feature type="transmembrane region" description="Helical" evidence="12">
    <location>
        <begin position="231"/>
        <end position="255"/>
    </location>
</feature>
<keyword evidence="6 12" id="KW-0812">Transmembrane</keyword>
<evidence type="ECO:0000256" key="6">
    <source>
        <dbReference type="ARBA" id="ARBA00022692"/>
    </source>
</evidence>
<evidence type="ECO:0000313" key="13">
    <source>
        <dbReference type="EMBL" id="KIX98749.1"/>
    </source>
</evidence>
<keyword evidence="7 12" id="KW-0256">Endoplasmic reticulum</keyword>
<dbReference type="VEuPathDB" id="FungiDB:Z520_05210"/>
<keyword evidence="9 12" id="KW-0472">Membrane</keyword>
<dbReference type="GeneID" id="27710956"/>
<dbReference type="Proteomes" id="UP000053411">
    <property type="component" value="Unassembled WGS sequence"/>
</dbReference>
<dbReference type="InterPro" id="IPR005599">
    <property type="entry name" value="GPI_mannosylTrfase"/>
</dbReference>
<dbReference type="GO" id="GO:0005789">
    <property type="term" value="C:endoplasmic reticulum membrane"/>
    <property type="evidence" value="ECO:0007669"/>
    <property type="project" value="UniProtKB-SubCell"/>
</dbReference>
<evidence type="ECO:0000256" key="8">
    <source>
        <dbReference type="ARBA" id="ARBA00022989"/>
    </source>
</evidence>
<dbReference type="AlphaFoldDB" id="A0A0D2K6D7"/>
<dbReference type="GO" id="GO:0052917">
    <property type="term" value="F:dol-P-Man:Man(7)GlcNAc(2)-PP-Dol alpha-1,6-mannosyltransferase activity"/>
    <property type="evidence" value="ECO:0007669"/>
    <property type="project" value="UniProtKB-EC"/>
</dbReference>
<gene>
    <name evidence="13" type="ORF">Z520_05210</name>
</gene>
<evidence type="ECO:0000256" key="7">
    <source>
        <dbReference type="ARBA" id="ARBA00022824"/>
    </source>
</evidence>
<comment type="function">
    <text evidence="10">Mannosyltransferase that operates in the biosynthetic pathway of dolichol-linked oligosaccharides, the glycan precursors employed in protein asparagine (N)-glycosylation. The assembly of dolichol-linked oligosaccharides begins on the cytosolic side of the endoplasmic reticulum membrane and finishes in its lumen. The sequential addition of sugars to dolichol pyrophosphate produces dolichol-linked oligosaccharides containing fourteen sugars, including two GlcNAcs, nine mannoses and three glucoses. Once assembled, the oligosaccharide is transferred from the lipid to nascent proteins by oligosaccharyltransferases. In the lumen of the endoplasmic reticulum, adds the eighth mannose residue in an alpha-1,6 linkage onto Man(7)GlcNAc(2)-PP-dolichol to produce Man(8)GlcNAc(2)-PP-dolichol.</text>
</comment>
<organism evidence="13 14">
    <name type="scientific">Fonsecaea multimorphosa CBS 102226</name>
    <dbReference type="NCBI Taxonomy" id="1442371"/>
    <lineage>
        <taxon>Eukaryota</taxon>
        <taxon>Fungi</taxon>
        <taxon>Dikarya</taxon>
        <taxon>Ascomycota</taxon>
        <taxon>Pezizomycotina</taxon>
        <taxon>Eurotiomycetes</taxon>
        <taxon>Chaetothyriomycetidae</taxon>
        <taxon>Chaetothyriales</taxon>
        <taxon>Herpotrichiellaceae</taxon>
        <taxon>Fonsecaea</taxon>
    </lineage>
</organism>
<dbReference type="OrthoDB" id="19039at2759"/>
<keyword evidence="4 12" id="KW-0328">Glycosyltransferase</keyword>
<dbReference type="Pfam" id="PF03901">
    <property type="entry name" value="Glyco_transf_22"/>
    <property type="match status" value="1"/>
</dbReference>
<evidence type="ECO:0000256" key="11">
    <source>
        <dbReference type="ARBA" id="ARBA00048899"/>
    </source>
</evidence>
<evidence type="ECO:0000256" key="2">
    <source>
        <dbReference type="ARBA" id="ARBA00004922"/>
    </source>
</evidence>
<comment type="pathway">
    <text evidence="2">Protein modification; protein glycosylation.</text>
</comment>
<comment type="similarity">
    <text evidence="3 12">Belongs to the glycosyltransferase 22 family.</text>
</comment>
<evidence type="ECO:0000256" key="10">
    <source>
        <dbReference type="ARBA" id="ARBA00044721"/>
    </source>
</evidence>
<accession>A0A0D2K6D7</accession>
<dbReference type="EC" id="2.4.1.-" evidence="12"/>
<evidence type="ECO:0000256" key="9">
    <source>
        <dbReference type="ARBA" id="ARBA00023136"/>
    </source>
</evidence>
<keyword evidence="8 12" id="KW-1133">Transmembrane helix</keyword>
<feature type="transmembrane region" description="Helical" evidence="12">
    <location>
        <begin position="153"/>
        <end position="171"/>
    </location>
</feature>
<evidence type="ECO:0000256" key="4">
    <source>
        <dbReference type="ARBA" id="ARBA00022676"/>
    </source>
</evidence>
<dbReference type="PANTHER" id="PTHR22760">
    <property type="entry name" value="GLYCOSYLTRANSFERASE"/>
    <property type="match status" value="1"/>
</dbReference>
<dbReference type="GO" id="GO:0006487">
    <property type="term" value="P:protein N-linked glycosylation"/>
    <property type="evidence" value="ECO:0007669"/>
    <property type="project" value="TreeGrafter"/>
</dbReference>
<name>A0A0D2K6D7_9EURO</name>
<reference evidence="13 14" key="1">
    <citation type="submission" date="2015-01" db="EMBL/GenBank/DDBJ databases">
        <title>The Genome Sequence of Fonsecaea multimorphosa CBS 102226.</title>
        <authorList>
            <consortium name="The Broad Institute Genomics Platform"/>
            <person name="Cuomo C."/>
            <person name="de Hoog S."/>
            <person name="Gorbushina A."/>
            <person name="Stielow B."/>
            <person name="Teixiera M."/>
            <person name="Abouelleil A."/>
            <person name="Chapman S.B."/>
            <person name="Priest M."/>
            <person name="Young S.K."/>
            <person name="Wortman J."/>
            <person name="Nusbaum C."/>
            <person name="Birren B."/>
        </authorList>
    </citation>
    <scope>NUCLEOTIDE SEQUENCE [LARGE SCALE GENOMIC DNA]</scope>
    <source>
        <strain evidence="13 14">CBS 102226</strain>
    </source>
</reference>
<dbReference type="UniPathway" id="UPA00378"/>
<keyword evidence="5" id="KW-0808">Transferase</keyword>
<feature type="transmembrane region" description="Helical" evidence="12">
    <location>
        <begin position="183"/>
        <end position="211"/>
    </location>
</feature>